<keyword evidence="3" id="KW-1185">Reference proteome</keyword>
<dbReference type="InterPro" id="IPR000008">
    <property type="entry name" value="C2_dom"/>
</dbReference>
<feature type="domain" description="C2" evidence="1">
    <location>
        <begin position="1"/>
        <end position="119"/>
    </location>
</feature>
<comment type="caution">
    <text evidence="2">The sequence shown here is derived from an EMBL/GenBank/DDBJ whole genome shotgun (WGS) entry which is preliminary data.</text>
</comment>
<proteinExistence type="predicted"/>
<name>A0A5J4Z2B5_PORPP</name>
<dbReference type="SUPFAM" id="SSF49562">
    <property type="entry name" value="C2 domain (Calcium/lipid-binding domain, CaLB)"/>
    <property type="match status" value="1"/>
</dbReference>
<dbReference type="Proteomes" id="UP000324585">
    <property type="component" value="Unassembled WGS sequence"/>
</dbReference>
<dbReference type="PROSITE" id="PS50004">
    <property type="entry name" value="C2"/>
    <property type="match status" value="1"/>
</dbReference>
<dbReference type="CDD" id="cd00030">
    <property type="entry name" value="C2"/>
    <property type="match status" value="1"/>
</dbReference>
<sequence length="249" mass="28356">MREKEISYVVVEVLEAELYRSGGLLSDGSSPSTYVTLSLLFPSSGRFVRTNCRTRTVERTLYPVFSSQGECVFEVPVRESEDVLWFQVMIASRFSSIELGSCMFPADSVPDNLPQQLSFQLFSPENTDIDADTLPEPKGILTMFIKRERRTLQLLELSDLSDPERIKSLRAKAHELERRFLGIGELADLLFEEGYSEDMEQNWNQAKLILSEQLALQKSEAEPERLDDYDIYVAALQHVEEEGGLWDGV</sequence>
<dbReference type="AlphaFoldDB" id="A0A5J4Z2B5"/>
<gene>
    <name evidence="2" type="ORF">FVE85_0782</name>
</gene>
<dbReference type="Pfam" id="PF00168">
    <property type="entry name" value="C2"/>
    <property type="match status" value="1"/>
</dbReference>
<protein>
    <recommendedName>
        <fullName evidence="1">C2 domain-containing protein</fullName>
    </recommendedName>
</protein>
<dbReference type="EMBL" id="VRMN01000002">
    <property type="protein sequence ID" value="KAA8497053.1"/>
    <property type="molecule type" value="Genomic_DNA"/>
</dbReference>
<accession>A0A5J4Z2B5</accession>
<dbReference type="OrthoDB" id="10642451at2759"/>
<organism evidence="2 3">
    <name type="scientific">Porphyridium purpureum</name>
    <name type="common">Red alga</name>
    <name type="synonym">Porphyridium cruentum</name>
    <dbReference type="NCBI Taxonomy" id="35688"/>
    <lineage>
        <taxon>Eukaryota</taxon>
        <taxon>Rhodophyta</taxon>
        <taxon>Bangiophyceae</taxon>
        <taxon>Porphyridiales</taxon>
        <taxon>Porphyridiaceae</taxon>
        <taxon>Porphyridium</taxon>
    </lineage>
</organism>
<dbReference type="Gene3D" id="2.60.40.150">
    <property type="entry name" value="C2 domain"/>
    <property type="match status" value="1"/>
</dbReference>
<evidence type="ECO:0000313" key="2">
    <source>
        <dbReference type="EMBL" id="KAA8497053.1"/>
    </source>
</evidence>
<evidence type="ECO:0000313" key="3">
    <source>
        <dbReference type="Proteomes" id="UP000324585"/>
    </source>
</evidence>
<dbReference type="InterPro" id="IPR035892">
    <property type="entry name" value="C2_domain_sf"/>
</dbReference>
<reference evidence="3" key="1">
    <citation type="journal article" date="2019" name="Nat. Commun.">
        <title>Expansion of phycobilisome linker gene families in mesophilic red algae.</title>
        <authorList>
            <person name="Lee J."/>
            <person name="Kim D."/>
            <person name="Bhattacharya D."/>
            <person name="Yoon H.S."/>
        </authorList>
    </citation>
    <scope>NUCLEOTIDE SEQUENCE [LARGE SCALE GENOMIC DNA]</scope>
    <source>
        <strain evidence="3">CCMP 1328</strain>
    </source>
</reference>
<evidence type="ECO:0000259" key="1">
    <source>
        <dbReference type="PROSITE" id="PS50004"/>
    </source>
</evidence>